<keyword evidence="1" id="KW-1133">Transmembrane helix</keyword>
<reference evidence="2 3" key="1">
    <citation type="submission" date="2017-07" db="EMBL/GenBank/DDBJ databases">
        <title>Mechanisms for carbon and nitrogen cycling indicate functional differentiation within the Candidate Phyla Radiation.</title>
        <authorList>
            <person name="Danczak R.E."/>
            <person name="Johnston M.D."/>
            <person name="Kenah C."/>
            <person name="Slattery M."/>
            <person name="Wrighton K.C."/>
            <person name="Wilkins M.J."/>
        </authorList>
    </citation>
    <scope>NUCLEOTIDE SEQUENCE [LARGE SCALE GENOMIC DNA]</scope>
    <source>
        <strain evidence="2">Licking1014_7</strain>
    </source>
</reference>
<evidence type="ECO:0008006" key="4">
    <source>
        <dbReference type="Google" id="ProtNLM"/>
    </source>
</evidence>
<evidence type="ECO:0000256" key="1">
    <source>
        <dbReference type="SAM" id="Phobius"/>
    </source>
</evidence>
<sequence>MKTIKIREKSQFGDLGRQARKIGWYMLAFGGIFFLIGASIFYSSLRTFGALGLLPSLIGAIIAIPGIGIFVWGLRIIKTIK</sequence>
<protein>
    <recommendedName>
        <fullName evidence="4">DUF3098 domain-containing protein</fullName>
    </recommendedName>
</protein>
<gene>
    <name evidence="2" type="ORF">CEN89_716</name>
</gene>
<feature type="transmembrane region" description="Helical" evidence="1">
    <location>
        <begin position="48"/>
        <end position="74"/>
    </location>
</feature>
<dbReference type="AlphaFoldDB" id="A0A554LHS7"/>
<keyword evidence="1" id="KW-0472">Membrane</keyword>
<name>A0A554LHS7_9BACT</name>
<keyword evidence="1" id="KW-0812">Transmembrane</keyword>
<dbReference type="EMBL" id="VMGK01000029">
    <property type="protein sequence ID" value="TSC92412.1"/>
    <property type="molecule type" value="Genomic_DNA"/>
</dbReference>
<evidence type="ECO:0000313" key="3">
    <source>
        <dbReference type="Proteomes" id="UP000315689"/>
    </source>
</evidence>
<feature type="transmembrane region" description="Helical" evidence="1">
    <location>
        <begin position="22"/>
        <end position="42"/>
    </location>
</feature>
<comment type="caution">
    <text evidence="2">The sequence shown here is derived from an EMBL/GenBank/DDBJ whole genome shotgun (WGS) entry which is preliminary data.</text>
</comment>
<accession>A0A554LHS7</accession>
<dbReference type="Proteomes" id="UP000315689">
    <property type="component" value="Unassembled WGS sequence"/>
</dbReference>
<proteinExistence type="predicted"/>
<evidence type="ECO:0000313" key="2">
    <source>
        <dbReference type="EMBL" id="TSC92412.1"/>
    </source>
</evidence>
<organism evidence="2 3">
    <name type="scientific">Candidatus Berkelbacteria bacterium Licking1014_7</name>
    <dbReference type="NCBI Taxonomy" id="2017147"/>
    <lineage>
        <taxon>Bacteria</taxon>
        <taxon>Candidatus Berkelbacteria</taxon>
    </lineage>
</organism>